<evidence type="ECO:0000313" key="5">
    <source>
        <dbReference type="Proteomes" id="UP000652995"/>
    </source>
</evidence>
<evidence type="ECO:0000256" key="1">
    <source>
        <dbReference type="SAM" id="Phobius"/>
    </source>
</evidence>
<dbReference type="KEGG" id="smus:C7J88_04345"/>
<evidence type="ECO:0000313" key="4">
    <source>
        <dbReference type="Proteomes" id="UP000243706"/>
    </source>
</evidence>
<keyword evidence="1" id="KW-0472">Membrane</keyword>
<dbReference type="Proteomes" id="UP000652995">
    <property type="component" value="Unassembled WGS sequence"/>
</dbReference>
<evidence type="ECO:0000313" key="2">
    <source>
        <dbReference type="EMBL" id="GGA90180.1"/>
    </source>
</evidence>
<dbReference type="RefSeq" id="WP_095117431.1">
    <property type="nucleotide sequence ID" value="NZ_BMCB01000006.1"/>
</dbReference>
<dbReference type="EMBL" id="BMCB01000006">
    <property type="protein sequence ID" value="GGA90180.1"/>
    <property type="molecule type" value="Genomic_DNA"/>
</dbReference>
<keyword evidence="1" id="KW-1133">Transmembrane helix</keyword>
<feature type="transmembrane region" description="Helical" evidence="1">
    <location>
        <begin position="81"/>
        <end position="105"/>
    </location>
</feature>
<reference evidence="5" key="3">
    <citation type="journal article" date="2019" name="Int. J. Syst. Evol. Microbiol.">
        <title>The Global Catalogue of Microorganisms (GCM) 10K type strain sequencing project: providing services to taxonomists for standard genome sequencing and annotation.</title>
        <authorList>
            <consortium name="The Broad Institute Genomics Platform"/>
            <consortium name="The Broad Institute Genome Sequencing Center for Infectious Disease"/>
            <person name="Wu L."/>
            <person name="Ma J."/>
        </authorList>
    </citation>
    <scope>NUCLEOTIDE SEQUENCE [LARGE SCALE GENOMIC DNA]</scope>
    <source>
        <strain evidence="5">CCM 4175</strain>
    </source>
</reference>
<reference evidence="2" key="4">
    <citation type="submission" date="2024-05" db="EMBL/GenBank/DDBJ databases">
        <authorList>
            <person name="Sun Q."/>
            <person name="Sedlacek I."/>
        </authorList>
    </citation>
    <scope>NUCLEOTIDE SEQUENCE</scope>
    <source>
        <strain evidence="2">CCM 4175</strain>
    </source>
</reference>
<keyword evidence="5" id="KW-1185">Reference proteome</keyword>
<dbReference type="AlphaFoldDB" id="A0A240C863"/>
<keyword evidence="1" id="KW-0812">Transmembrane</keyword>
<dbReference type="Pfam" id="PF22564">
    <property type="entry name" value="HAAS"/>
    <property type="match status" value="1"/>
</dbReference>
<feature type="transmembrane region" description="Helical" evidence="1">
    <location>
        <begin position="112"/>
        <end position="133"/>
    </location>
</feature>
<feature type="transmembrane region" description="Helical" evidence="1">
    <location>
        <begin position="145"/>
        <end position="173"/>
    </location>
</feature>
<accession>A0A240C863</accession>
<gene>
    <name evidence="2" type="ORF">GCM10007183_13030</name>
    <name evidence="3" type="ORF">SAMEA4412661_01535</name>
</gene>
<evidence type="ECO:0000313" key="3">
    <source>
        <dbReference type="EMBL" id="SNW03258.1"/>
    </source>
</evidence>
<dbReference type="OrthoDB" id="2413613at2"/>
<dbReference type="EMBL" id="LT906464">
    <property type="protein sequence ID" value="SNW03258.1"/>
    <property type="molecule type" value="Genomic_DNA"/>
</dbReference>
<name>A0A240C863_9STAP</name>
<sequence length="185" mass="21086">MDKITFLNELEYQLNKLPKDVVDDVMNTYENYFYEEGQKGFTDKEIVDALDTPKQIAKRKYAKSAVKDAEKKPNITHVLRAIIATIGMSLVTFCFVLIPLIIVVIMMMAATFVSLGMILSPFILLISNILAGIQNFSISNYLFSFAYLGLGMMFLVMIVKASIGIRTLLIRYLKWNMHFMKKGTM</sequence>
<proteinExistence type="predicted"/>
<reference evidence="2" key="1">
    <citation type="journal article" date="2014" name="Int. J. Syst. Evol. Microbiol.">
        <title>Complete genome of a new Firmicutes species belonging to the dominant human colonic microbiota ('Ruminococcus bicirculans') reveals two chromosomes and a selective capacity to utilize plant glucans.</title>
        <authorList>
            <consortium name="NISC Comparative Sequencing Program"/>
            <person name="Wegmann U."/>
            <person name="Louis P."/>
            <person name="Goesmann A."/>
            <person name="Henrissat B."/>
            <person name="Duncan S.H."/>
            <person name="Flint H.J."/>
        </authorList>
    </citation>
    <scope>NUCLEOTIDE SEQUENCE</scope>
    <source>
        <strain evidence="2">CCM 4175</strain>
    </source>
</reference>
<protein>
    <submittedName>
        <fullName evidence="3">Predicted membrane protein</fullName>
    </submittedName>
</protein>
<reference evidence="3 4" key="2">
    <citation type="submission" date="2017-06" db="EMBL/GenBank/DDBJ databases">
        <authorList>
            <consortium name="Pathogen Informatics"/>
        </authorList>
    </citation>
    <scope>NUCLEOTIDE SEQUENCE [LARGE SCALE GENOMIC DNA]</scope>
    <source>
        <strain evidence="3 4">NCTC13833</strain>
    </source>
</reference>
<organism evidence="3 4">
    <name type="scientific">Staphylococcus muscae</name>
    <dbReference type="NCBI Taxonomy" id="1294"/>
    <lineage>
        <taxon>Bacteria</taxon>
        <taxon>Bacillati</taxon>
        <taxon>Bacillota</taxon>
        <taxon>Bacilli</taxon>
        <taxon>Bacillales</taxon>
        <taxon>Staphylococcaceae</taxon>
        <taxon>Staphylococcus</taxon>
    </lineage>
</organism>
<dbReference type="Proteomes" id="UP000243706">
    <property type="component" value="Chromosome 1"/>
</dbReference>